<protein>
    <submittedName>
        <fullName evidence="2">DUF5710 domain-containing protein</fullName>
    </submittedName>
</protein>
<proteinExistence type="predicted"/>
<accession>A0AC35TJI6</accession>
<dbReference type="Proteomes" id="UP000095286">
    <property type="component" value="Unplaced"/>
</dbReference>
<reference evidence="2" key="1">
    <citation type="submission" date="2016-11" db="UniProtKB">
        <authorList>
            <consortium name="WormBaseParasite"/>
        </authorList>
    </citation>
    <scope>IDENTIFICATION</scope>
    <source>
        <strain evidence="2">KR3021</strain>
    </source>
</reference>
<evidence type="ECO:0000313" key="1">
    <source>
        <dbReference type="Proteomes" id="UP000095286"/>
    </source>
</evidence>
<name>A0AC35TJI6_9BILA</name>
<sequence>MCEVPLYKDPIRLKRLLEDEIKKVNHQAMLFLCCKKNFSFGRPKRPVGRPRKDCSLNVSFYHEIQDDDTNYSEFARPVFKEANFHGFPSCIETMFKNSFKLYQKVRDTVTNQEFMQEQHNAVKKFTPKFSKTIGKATRVPPTVYGGMRLCYKCKNSFVYPFKSKPSKKGRWKCIGKDCGNLYGFVRCGDEVPLDFAKIEKWDDKEFCILQIVKNEGNEKSVKLKAFVYFGGEIGELIRLTNGTYGQIVSLSKRCETIRPQIRIKPIKKELDDSTDDEENEDDNEDDYGLDMFTHHNISSKKIIQRLPPAIKEELPTLYESYPFPRPNLIKRPLETEPSKQISEKDIEQLIISKDLSCKSLLKPQLYSVDTPSRIYPPFTKELSQELSLNPLILVPPTSPFMPIATITKRKTQIDVAGKKNLFNFDGKKYEMGLSQTSTPKLIKSGKFPISYTRTIDKQPLKPKFNSELIDFQINFNNDPEKFFKFYSKKYKTIADQISTDQHLDQPTVNHMIDSLISTVKMIPKIISEHLH</sequence>
<evidence type="ECO:0000313" key="2">
    <source>
        <dbReference type="WBParaSite" id="RSKR_0000135700.1"/>
    </source>
</evidence>
<dbReference type="WBParaSite" id="RSKR_0000135700.1">
    <property type="protein sequence ID" value="RSKR_0000135700.1"/>
    <property type="gene ID" value="RSKR_0000135700"/>
</dbReference>
<organism evidence="1 2">
    <name type="scientific">Rhabditophanes sp. KR3021</name>
    <dbReference type="NCBI Taxonomy" id="114890"/>
    <lineage>
        <taxon>Eukaryota</taxon>
        <taxon>Metazoa</taxon>
        <taxon>Ecdysozoa</taxon>
        <taxon>Nematoda</taxon>
        <taxon>Chromadorea</taxon>
        <taxon>Rhabditida</taxon>
        <taxon>Tylenchina</taxon>
        <taxon>Panagrolaimomorpha</taxon>
        <taxon>Strongyloidoidea</taxon>
        <taxon>Alloionematidae</taxon>
        <taxon>Rhabditophanes</taxon>
    </lineage>
</organism>